<dbReference type="AlphaFoldDB" id="A0A413NC36"/>
<organism evidence="1 2">
    <name type="scientific">Bacteroides uniformis</name>
    <dbReference type="NCBI Taxonomy" id="820"/>
    <lineage>
        <taxon>Bacteria</taxon>
        <taxon>Pseudomonadati</taxon>
        <taxon>Bacteroidota</taxon>
        <taxon>Bacteroidia</taxon>
        <taxon>Bacteroidales</taxon>
        <taxon>Bacteroidaceae</taxon>
        <taxon>Bacteroides</taxon>
    </lineage>
</organism>
<reference evidence="1 2" key="1">
    <citation type="submission" date="2018-08" db="EMBL/GenBank/DDBJ databases">
        <title>A genome reference for cultivated species of the human gut microbiota.</title>
        <authorList>
            <person name="Zou Y."/>
            <person name="Xue W."/>
            <person name="Luo G."/>
        </authorList>
    </citation>
    <scope>NUCLEOTIDE SEQUENCE [LARGE SCALE GENOMIC DNA]</scope>
    <source>
        <strain evidence="1 2">AM50-4</strain>
    </source>
</reference>
<sequence length="104" mass="12014">MIMKDFSTAIGVPVYSITSFMNAESTHIDGYRGEIVLNGVIITCVWNKRGVLMYYAYHKGWRNYLNTKLIRRHPEMFQLVSTAYTLITEVKTENGEDAFLLNEL</sequence>
<comment type="caution">
    <text evidence="1">The sequence shown here is derived from an EMBL/GenBank/DDBJ whole genome shotgun (WGS) entry which is preliminary data.</text>
</comment>
<dbReference type="EMBL" id="QSEE01000018">
    <property type="protein sequence ID" value="RGZ46095.1"/>
    <property type="molecule type" value="Genomic_DNA"/>
</dbReference>
<name>A0A413NC36_BACUN</name>
<evidence type="ECO:0000313" key="1">
    <source>
        <dbReference type="EMBL" id="RGZ46095.1"/>
    </source>
</evidence>
<gene>
    <name evidence="1" type="ORF">DW988_16075</name>
</gene>
<dbReference type="Proteomes" id="UP000283684">
    <property type="component" value="Unassembled WGS sequence"/>
</dbReference>
<accession>A0A413NC36</accession>
<evidence type="ECO:0000313" key="2">
    <source>
        <dbReference type="Proteomes" id="UP000283684"/>
    </source>
</evidence>
<proteinExistence type="predicted"/>
<protein>
    <submittedName>
        <fullName evidence="1">Uncharacterized protein</fullName>
    </submittedName>
</protein>